<name>A0AC61QXD0_9FIRM</name>
<organism evidence="1 2">
    <name type="scientific">Hominisplanchenecus murintestinalis</name>
    <dbReference type="NCBI Taxonomy" id="2941517"/>
    <lineage>
        <taxon>Bacteria</taxon>
        <taxon>Bacillati</taxon>
        <taxon>Bacillota</taxon>
        <taxon>Clostridia</taxon>
        <taxon>Lachnospirales</taxon>
        <taxon>Lachnospiraceae</taxon>
        <taxon>Hominisplanchenecus</taxon>
    </lineage>
</organism>
<reference evidence="1" key="1">
    <citation type="submission" date="2019-04" db="EMBL/GenBank/DDBJ databases">
        <title>Microbes associate with the intestines of laboratory mice.</title>
        <authorList>
            <person name="Navarre W."/>
            <person name="Wong E."/>
            <person name="Huang K."/>
            <person name="Tropini C."/>
            <person name="Ng K."/>
            <person name="Yu B."/>
        </authorList>
    </citation>
    <scope>NUCLEOTIDE SEQUENCE</scope>
    <source>
        <strain evidence="1">NM72_1-8</strain>
    </source>
</reference>
<accession>A0AC61QXD0</accession>
<dbReference type="Proteomes" id="UP000307720">
    <property type="component" value="Unassembled WGS sequence"/>
</dbReference>
<protein>
    <submittedName>
        <fullName evidence="1">Uncharacterized protein</fullName>
    </submittedName>
</protein>
<sequence length="125" mass="14169">MNSHDNLFPVGIYNSLFNKILSITLPCGKIYQSGGLHKHISNRHPDCLKYLNSIPDIIDSPDYIGINPHEAKSIELVKKYDSNILVGIKLDLSKNYLYVASLYEISDAKVNRRLHGGRLKPFKKC</sequence>
<evidence type="ECO:0000313" key="2">
    <source>
        <dbReference type="Proteomes" id="UP000307720"/>
    </source>
</evidence>
<evidence type="ECO:0000313" key="1">
    <source>
        <dbReference type="EMBL" id="TGX96837.1"/>
    </source>
</evidence>
<dbReference type="EMBL" id="SRZB01000045">
    <property type="protein sequence ID" value="TGX96837.1"/>
    <property type="molecule type" value="Genomic_DNA"/>
</dbReference>
<keyword evidence="2" id="KW-1185">Reference proteome</keyword>
<proteinExistence type="predicted"/>
<comment type="caution">
    <text evidence="1">The sequence shown here is derived from an EMBL/GenBank/DDBJ whole genome shotgun (WGS) entry which is preliminary data.</text>
</comment>
<gene>
    <name evidence="1" type="ORF">E5357_14700</name>
</gene>